<dbReference type="RefSeq" id="WP_006212849.1">
    <property type="nucleotide sequence ID" value="NZ_ADHJ01000053.1"/>
</dbReference>
<accession>A0A2R9SM99</accession>
<evidence type="ECO:0000259" key="1">
    <source>
        <dbReference type="Pfam" id="PF14534"/>
    </source>
</evidence>
<dbReference type="InterPro" id="IPR027843">
    <property type="entry name" value="DUF4440"/>
</dbReference>
<dbReference type="SUPFAM" id="SSF54427">
    <property type="entry name" value="NTF2-like"/>
    <property type="match status" value="1"/>
</dbReference>
<dbReference type="Proteomes" id="UP000003094">
    <property type="component" value="Unassembled WGS sequence"/>
</dbReference>
<dbReference type="Pfam" id="PF14534">
    <property type="entry name" value="DUF4440"/>
    <property type="match status" value="1"/>
</dbReference>
<dbReference type="Gene3D" id="3.10.450.50">
    <property type="match status" value="1"/>
</dbReference>
<sequence>MSYQNALEAYIAATNTHDFDQVARLLDEEAVYWFSDRSCTTLDEIRLYFEQAWDAIREEVYRAEDVEWIASDAHSAVCIYTYHFEGYHQGTFMSGSGRATNVFIRDVEGSWKLKHEHLSSIQ</sequence>
<dbReference type="AlphaFoldDB" id="A0A2R9SM99"/>
<feature type="domain" description="DUF4440" evidence="1">
    <location>
        <begin position="7"/>
        <end position="113"/>
    </location>
</feature>
<evidence type="ECO:0000313" key="3">
    <source>
        <dbReference type="Proteomes" id="UP000003094"/>
    </source>
</evidence>
<name>A0A2R9SM99_9BACL</name>
<dbReference type="KEGG" id="pvo:PVOR_30763"/>
<keyword evidence="3" id="KW-1185">Reference proteome</keyword>
<comment type="caution">
    <text evidence="2">The sequence shown here is derived from an EMBL/GenBank/DDBJ whole genome shotgun (WGS) entry which is preliminary data.</text>
</comment>
<protein>
    <recommendedName>
        <fullName evidence="1">DUF4440 domain-containing protein</fullName>
    </recommendedName>
</protein>
<reference evidence="2 3" key="1">
    <citation type="journal article" date="2010" name="BMC Genomics">
        <title>Genome sequence of the pattern forming Paenibacillus vortex bacterium reveals potential for thriving in complex environments.</title>
        <authorList>
            <person name="Sirota-Madi A."/>
            <person name="Olender T."/>
            <person name="Helman Y."/>
            <person name="Ingham C."/>
            <person name="Brainis I."/>
            <person name="Roth D."/>
            <person name="Hagi E."/>
            <person name="Brodsky L."/>
            <person name="Leshkowitz D."/>
            <person name="Galatenko V."/>
            <person name="Nikolaev V."/>
            <person name="Mugasimangalam R.C."/>
            <person name="Bransburg-Zabary S."/>
            <person name="Gutnick D.L."/>
            <person name="Lancet D."/>
            <person name="Ben-Jacob E."/>
        </authorList>
    </citation>
    <scope>NUCLEOTIDE SEQUENCE [LARGE SCALE GENOMIC DNA]</scope>
    <source>
        <strain evidence="2 3">V453</strain>
    </source>
</reference>
<gene>
    <name evidence="2" type="ORF">PVOR_30763</name>
</gene>
<dbReference type="EMBL" id="ADHJ01000053">
    <property type="protein sequence ID" value="EFU38475.1"/>
    <property type="molecule type" value="Genomic_DNA"/>
</dbReference>
<evidence type="ECO:0000313" key="2">
    <source>
        <dbReference type="EMBL" id="EFU38475.1"/>
    </source>
</evidence>
<dbReference type="InterPro" id="IPR032710">
    <property type="entry name" value="NTF2-like_dom_sf"/>
</dbReference>
<proteinExistence type="predicted"/>
<organism evidence="2 3">
    <name type="scientific">Paenibacillus vortex V453</name>
    <dbReference type="NCBI Taxonomy" id="715225"/>
    <lineage>
        <taxon>Bacteria</taxon>
        <taxon>Bacillati</taxon>
        <taxon>Bacillota</taxon>
        <taxon>Bacilli</taxon>
        <taxon>Bacillales</taxon>
        <taxon>Paenibacillaceae</taxon>
        <taxon>Paenibacillus</taxon>
    </lineage>
</organism>